<gene>
    <name evidence="1" type="ORF">V5799_012707</name>
</gene>
<protein>
    <submittedName>
        <fullName evidence="1">Uncharacterized protein</fullName>
    </submittedName>
</protein>
<proteinExistence type="predicted"/>
<organism evidence="1 2">
    <name type="scientific">Amblyomma americanum</name>
    <name type="common">Lone star tick</name>
    <dbReference type="NCBI Taxonomy" id="6943"/>
    <lineage>
        <taxon>Eukaryota</taxon>
        <taxon>Metazoa</taxon>
        <taxon>Ecdysozoa</taxon>
        <taxon>Arthropoda</taxon>
        <taxon>Chelicerata</taxon>
        <taxon>Arachnida</taxon>
        <taxon>Acari</taxon>
        <taxon>Parasitiformes</taxon>
        <taxon>Ixodida</taxon>
        <taxon>Ixodoidea</taxon>
        <taxon>Ixodidae</taxon>
        <taxon>Amblyomminae</taxon>
        <taxon>Amblyomma</taxon>
    </lineage>
</organism>
<dbReference type="Proteomes" id="UP001321473">
    <property type="component" value="Unassembled WGS sequence"/>
</dbReference>
<accession>A0AAQ4E843</accession>
<name>A0AAQ4E843_AMBAM</name>
<evidence type="ECO:0000313" key="1">
    <source>
        <dbReference type="EMBL" id="KAK8770828.1"/>
    </source>
</evidence>
<dbReference type="AlphaFoldDB" id="A0AAQ4E843"/>
<sequence>MPEALWLSCKNFGWSPVWYKHICVRALATARWGRTSWKSETTKSPPSKTLPLSTSSLRYLFLDISPQQRITHATCSGLSTRVLVIQLTVVARIWEIKRFYIAQPALRKSTNASRSVPTVANTTTKLSVLLKTKRGCLTGGLPLEHGRFITLW</sequence>
<dbReference type="EMBL" id="JARKHS020020507">
    <property type="protein sequence ID" value="KAK8770828.1"/>
    <property type="molecule type" value="Genomic_DNA"/>
</dbReference>
<keyword evidence="2" id="KW-1185">Reference proteome</keyword>
<comment type="caution">
    <text evidence="1">The sequence shown here is derived from an EMBL/GenBank/DDBJ whole genome shotgun (WGS) entry which is preliminary data.</text>
</comment>
<evidence type="ECO:0000313" key="2">
    <source>
        <dbReference type="Proteomes" id="UP001321473"/>
    </source>
</evidence>
<reference evidence="1 2" key="1">
    <citation type="journal article" date="2023" name="Arcadia Sci">
        <title>De novo assembly of a long-read Amblyomma americanum tick genome.</title>
        <authorList>
            <person name="Chou S."/>
            <person name="Poskanzer K.E."/>
            <person name="Rollins M."/>
            <person name="Thuy-Boun P.S."/>
        </authorList>
    </citation>
    <scope>NUCLEOTIDE SEQUENCE [LARGE SCALE GENOMIC DNA]</scope>
    <source>
        <strain evidence="1">F_SG_1</strain>
        <tissue evidence="1">Salivary glands</tissue>
    </source>
</reference>